<name>A0ABV0J367_9CYAN</name>
<keyword evidence="4" id="KW-1185">Reference proteome</keyword>
<keyword evidence="2" id="KW-1133">Transmembrane helix</keyword>
<evidence type="ECO:0000313" key="3">
    <source>
        <dbReference type="EMBL" id="MEP0816211.1"/>
    </source>
</evidence>
<keyword evidence="2" id="KW-0812">Transmembrane</keyword>
<sequence>MLVPLTREKFEQLVPLVATFPQYKYHWGKVSDFLKRLLISVVGGVVVTIAYSVLGEGSAGGLILFFLGVATSLYWLWAPVFWATLRNLEARKPRHSGFWQGRVLDAYVSEELIGTEETVNKRGELVLVENRERRLNLEVGDESGFRIPVQVPLRREHKAIRPDQVAHMVVMSHLPDLSRIAKISDIYIPSQNIWVSDYPQVQRDNFLEVSRRLSAQPKPRKSPRRRAAMDM</sequence>
<reference evidence="3 4" key="1">
    <citation type="submission" date="2022-04" db="EMBL/GenBank/DDBJ databases">
        <title>Positive selection, recombination, and allopatry shape intraspecific diversity of widespread and dominant cyanobacteria.</title>
        <authorList>
            <person name="Wei J."/>
            <person name="Shu W."/>
            <person name="Hu C."/>
        </authorList>
    </citation>
    <scope>NUCLEOTIDE SEQUENCE [LARGE SCALE GENOMIC DNA]</scope>
    <source>
        <strain evidence="3 4">GB2-A4</strain>
    </source>
</reference>
<dbReference type="Proteomes" id="UP001464891">
    <property type="component" value="Unassembled WGS sequence"/>
</dbReference>
<protein>
    <submittedName>
        <fullName evidence="3">Phosphate ABC transporter permease</fullName>
    </submittedName>
</protein>
<gene>
    <name evidence="3" type="ORF">NC998_03780</name>
</gene>
<evidence type="ECO:0000313" key="4">
    <source>
        <dbReference type="Proteomes" id="UP001464891"/>
    </source>
</evidence>
<dbReference type="RefSeq" id="WP_190433443.1">
    <property type="nucleotide sequence ID" value="NZ_JAMPKM010000002.1"/>
</dbReference>
<feature type="transmembrane region" description="Helical" evidence="2">
    <location>
        <begin position="60"/>
        <end position="85"/>
    </location>
</feature>
<feature type="transmembrane region" description="Helical" evidence="2">
    <location>
        <begin position="33"/>
        <end position="54"/>
    </location>
</feature>
<dbReference type="EMBL" id="JAMPKM010000002">
    <property type="protein sequence ID" value="MEP0816211.1"/>
    <property type="molecule type" value="Genomic_DNA"/>
</dbReference>
<comment type="caution">
    <text evidence="3">The sequence shown here is derived from an EMBL/GenBank/DDBJ whole genome shotgun (WGS) entry which is preliminary data.</text>
</comment>
<organism evidence="3 4">
    <name type="scientific">Trichocoleus desertorum GB2-A4</name>
    <dbReference type="NCBI Taxonomy" id="2933944"/>
    <lineage>
        <taxon>Bacteria</taxon>
        <taxon>Bacillati</taxon>
        <taxon>Cyanobacteriota</taxon>
        <taxon>Cyanophyceae</taxon>
        <taxon>Leptolyngbyales</taxon>
        <taxon>Trichocoleusaceae</taxon>
        <taxon>Trichocoleus</taxon>
    </lineage>
</organism>
<proteinExistence type="predicted"/>
<evidence type="ECO:0000256" key="2">
    <source>
        <dbReference type="SAM" id="Phobius"/>
    </source>
</evidence>
<feature type="compositionally biased region" description="Basic residues" evidence="1">
    <location>
        <begin position="218"/>
        <end position="231"/>
    </location>
</feature>
<keyword evidence="2" id="KW-0472">Membrane</keyword>
<evidence type="ECO:0000256" key="1">
    <source>
        <dbReference type="SAM" id="MobiDB-lite"/>
    </source>
</evidence>
<accession>A0ABV0J367</accession>
<feature type="region of interest" description="Disordered" evidence="1">
    <location>
        <begin position="210"/>
        <end position="231"/>
    </location>
</feature>